<comment type="cofactor">
    <cofactor evidence="6">
        <name>[4Fe-4S] cluster</name>
        <dbReference type="ChEBI" id="CHEBI:49883"/>
    </cofactor>
    <text evidence="6">Binds 2 [4Fe-4S] clusters.</text>
</comment>
<dbReference type="InterPro" id="IPR017900">
    <property type="entry name" value="4Fe4S_Fe_S_CS"/>
</dbReference>
<dbReference type="InterPro" id="IPR017896">
    <property type="entry name" value="4Fe4S_Fe-S-bd"/>
</dbReference>
<dbReference type="InterPro" id="IPR012257">
    <property type="entry name" value="Glc_ox_4Fe-4S"/>
</dbReference>
<comment type="catalytic activity">
    <reaction evidence="6">
        <text>(R)-lactate + A = pyruvate + AH2</text>
        <dbReference type="Rhea" id="RHEA:15089"/>
        <dbReference type="ChEBI" id="CHEBI:13193"/>
        <dbReference type="ChEBI" id="CHEBI:15361"/>
        <dbReference type="ChEBI" id="CHEBI:16004"/>
        <dbReference type="ChEBI" id="CHEBI:17499"/>
    </reaction>
</comment>
<dbReference type="PIRSF" id="PIRSF000139">
    <property type="entry name" value="Glc_ox_4Fe-4S"/>
    <property type="match status" value="1"/>
</dbReference>
<dbReference type="Gene3D" id="1.10.1060.10">
    <property type="entry name" value="Alpha-helical ferredoxin"/>
    <property type="match status" value="1"/>
</dbReference>
<evidence type="ECO:0000313" key="9">
    <source>
        <dbReference type="Proteomes" id="UP001549251"/>
    </source>
</evidence>
<keyword evidence="9" id="KW-1185">Reference proteome</keyword>
<evidence type="ECO:0000256" key="4">
    <source>
        <dbReference type="ARBA" id="ARBA00023004"/>
    </source>
</evidence>
<evidence type="ECO:0000256" key="2">
    <source>
        <dbReference type="ARBA" id="ARBA00022723"/>
    </source>
</evidence>
<keyword evidence="6" id="KW-0249">Electron transport</keyword>
<keyword evidence="3" id="KW-0677">Repeat</keyword>
<organism evidence="8 9">
    <name type="scientific">Rhodanobacter soli</name>
    <dbReference type="NCBI Taxonomy" id="590609"/>
    <lineage>
        <taxon>Bacteria</taxon>
        <taxon>Pseudomonadati</taxon>
        <taxon>Pseudomonadota</taxon>
        <taxon>Gammaproteobacteria</taxon>
        <taxon>Lysobacterales</taxon>
        <taxon>Rhodanobacteraceae</taxon>
        <taxon>Rhodanobacter</taxon>
    </lineage>
</organism>
<reference evidence="8 9" key="1">
    <citation type="submission" date="2024-06" db="EMBL/GenBank/DDBJ databases">
        <title>Sorghum-associated microbial communities from plants grown in Nebraska, USA.</title>
        <authorList>
            <person name="Schachtman D."/>
        </authorList>
    </citation>
    <scope>NUCLEOTIDE SEQUENCE [LARGE SCALE GENOMIC DNA]</scope>
    <source>
        <strain evidence="8 9">1757</strain>
    </source>
</reference>
<feature type="domain" description="4Fe-4S ferredoxin-type" evidence="7">
    <location>
        <begin position="67"/>
        <end position="95"/>
    </location>
</feature>
<evidence type="ECO:0000256" key="3">
    <source>
        <dbReference type="ARBA" id="ARBA00022737"/>
    </source>
</evidence>
<dbReference type="InterPro" id="IPR004017">
    <property type="entry name" value="Cys_rich_dom"/>
</dbReference>
<evidence type="ECO:0000313" key="8">
    <source>
        <dbReference type="EMBL" id="MET4568826.1"/>
    </source>
</evidence>
<dbReference type="Pfam" id="PF02754">
    <property type="entry name" value="CCG"/>
    <property type="match status" value="2"/>
</dbReference>
<dbReference type="RefSeq" id="WP_354547625.1">
    <property type="nucleotide sequence ID" value="NZ_JBEPSD010000001.1"/>
</dbReference>
<proteinExistence type="predicted"/>
<keyword evidence="6" id="KW-0813">Transport</keyword>
<dbReference type="InterPro" id="IPR009051">
    <property type="entry name" value="Helical_ferredxn"/>
</dbReference>
<gene>
    <name evidence="8" type="ORF">ABIE04_001153</name>
</gene>
<dbReference type="PROSITE" id="PS51379">
    <property type="entry name" value="4FE4S_FER_2"/>
    <property type="match status" value="2"/>
</dbReference>
<keyword evidence="5 6" id="KW-0411">Iron-sulfur</keyword>
<evidence type="ECO:0000256" key="1">
    <source>
        <dbReference type="ARBA" id="ARBA00022485"/>
    </source>
</evidence>
<name>A0ABV2PUY3_9GAMM</name>
<dbReference type="Pfam" id="PF13183">
    <property type="entry name" value="Fer4_8"/>
    <property type="match status" value="1"/>
</dbReference>
<dbReference type="Proteomes" id="UP001549251">
    <property type="component" value="Unassembled WGS sequence"/>
</dbReference>
<keyword evidence="1 6" id="KW-0004">4Fe-4S</keyword>
<protein>
    <recommendedName>
        <fullName evidence="6">Glycolate oxidase iron-sulfur subunit</fullName>
        <ecNumber evidence="6">1.1.99.14</ecNumber>
    </recommendedName>
</protein>
<dbReference type="EC" id="1.1.99.14" evidence="6"/>
<feature type="domain" description="4Fe-4S ferredoxin-type" evidence="7">
    <location>
        <begin position="16"/>
        <end position="45"/>
    </location>
</feature>
<comment type="catalytic activity">
    <reaction evidence="6">
        <text>glycolate + A = glyoxylate + AH2</text>
        <dbReference type="Rhea" id="RHEA:21264"/>
        <dbReference type="ChEBI" id="CHEBI:13193"/>
        <dbReference type="ChEBI" id="CHEBI:17499"/>
        <dbReference type="ChEBI" id="CHEBI:29805"/>
        <dbReference type="ChEBI" id="CHEBI:36655"/>
        <dbReference type="EC" id="1.1.99.14"/>
    </reaction>
</comment>
<comment type="caution">
    <text evidence="8">The sequence shown here is derived from an EMBL/GenBank/DDBJ whole genome shotgun (WGS) entry which is preliminary data.</text>
</comment>
<accession>A0ABV2PUY3</accession>
<evidence type="ECO:0000256" key="5">
    <source>
        <dbReference type="ARBA" id="ARBA00023014"/>
    </source>
</evidence>
<sequence length="411" mass="43977">MTTMLLEKSPLHAPAGRIAELADQCVQCGLCLPVCPTYALDRNEAESPRGRIAIASALARGLADPAAELRAHLDHCLGCLNCETVCPAHVQYGELLVETRALLGPSPQRPRWLLELVKRPALLRFLRRLGGGLALSRWKGPLARRLPTASPWRAALLNLPSTPPAARVRVRHAVRGRPHLALFPGCVASVDDAEAQQAAIILLQAAGFEVSVLPAFCCGAMDLHGGAVEAAERAAQRVRQAWDASGASQLVSVTPGCLGTLRRALPGVTVLDPLELLAAHAGTLHFRPLARRVALHLPCTQVNVARSDDALLQLLRRVPGLEVLPLPRPPHCCGAAGSHLLEFPARAAQLRDDTLRQAATLDPQLLLSSNIGCRLHLGAGIDAQGLPWPTRHPLTLLAQQLEQPPPNQESP</sequence>
<keyword evidence="4 6" id="KW-0408">Iron</keyword>
<dbReference type="SUPFAM" id="SSF54862">
    <property type="entry name" value="4Fe-4S ferredoxins"/>
    <property type="match status" value="1"/>
</dbReference>
<keyword evidence="2 6" id="KW-0479">Metal-binding</keyword>
<dbReference type="EMBL" id="JBEPSD010000001">
    <property type="protein sequence ID" value="MET4568826.1"/>
    <property type="molecule type" value="Genomic_DNA"/>
</dbReference>
<evidence type="ECO:0000259" key="7">
    <source>
        <dbReference type="PROSITE" id="PS51379"/>
    </source>
</evidence>
<dbReference type="PROSITE" id="PS00198">
    <property type="entry name" value="4FE4S_FER_1"/>
    <property type="match status" value="2"/>
</dbReference>
<dbReference type="PANTHER" id="PTHR32479">
    <property type="entry name" value="GLYCOLATE OXIDASE IRON-SULFUR SUBUNIT"/>
    <property type="match status" value="1"/>
</dbReference>
<evidence type="ECO:0000256" key="6">
    <source>
        <dbReference type="PIRNR" id="PIRNR000139"/>
    </source>
</evidence>
<comment type="function">
    <text evidence="6">Component of a complex that catalyzes the oxidation of glycolate to glyoxylate.</text>
</comment>